<proteinExistence type="evidence at transcript level"/>
<evidence type="ECO:0000313" key="1">
    <source>
        <dbReference type="EMBL" id="AFK36481.1"/>
    </source>
</evidence>
<name>I3S889_MEDTR</name>
<dbReference type="EMBL" id="BT136686">
    <property type="protein sequence ID" value="AFK36481.1"/>
    <property type="molecule type" value="mRNA"/>
</dbReference>
<accession>I3S889</accession>
<organism evidence="1">
    <name type="scientific">Medicago truncatula</name>
    <name type="common">Barrel medic</name>
    <name type="synonym">Medicago tribuloides</name>
    <dbReference type="NCBI Taxonomy" id="3880"/>
    <lineage>
        <taxon>Eukaryota</taxon>
        <taxon>Viridiplantae</taxon>
        <taxon>Streptophyta</taxon>
        <taxon>Embryophyta</taxon>
        <taxon>Tracheophyta</taxon>
        <taxon>Spermatophyta</taxon>
        <taxon>Magnoliopsida</taxon>
        <taxon>eudicotyledons</taxon>
        <taxon>Gunneridae</taxon>
        <taxon>Pentapetalae</taxon>
        <taxon>rosids</taxon>
        <taxon>fabids</taxon>
        <taxon>Fabales</taxon>
        <taxon>Fabaceae</taxon>
        <taxon>Papilionoideae</taxon>
        <taxon>50 kb inversion clade</taxon>
        <taxon>NPAAA clade</taxon>
        <taxon>Hologalegina</taxon>
        <taxon>IRL clade</taxon>
        <taxon>Trifolieae</taxon>
        <taxon>Medicago</taxon>
    </lineage>
</organism>
<sequence>MLHRCFTILIMAKGMLEDLVTVIQLRLLDLKGD</sequence>
<reference evidence="1" key="1">
    <citation type="submission" date="2012-05" db="EMBL/GenBank/DDBJ databases">
        <authorList>
            <person name="Krishnakumar V."/>
            <person name="Cheung F."/>
            <person name="Xiao Y."/>
            <person name="Chan A."/>
            <person name="Moskal W.A."/>
            <person name="Town C.D."/>
        </authorList>
    </citation>
    <scope>NUCLEOTIDE SEQUENCE</scope>
</reference>
<dbReference type="AlphaFoldDB" id="I3S889"/>
<protein>
    <submittedName>
        <fullName evidence="1">Uncharacterized protein</fullName>
    </submittedName>
</protein>